<dbReference type="GO" id="GO:0016740">
    <property type="term" value="F:transferase activity"/>
    <property type="evidence" value="ECO:0007669"/>
    <property type="project" value="UniProtKB-KW"/>
</dbReference>
<dbReference type="AlphaFoldDB" id="A0A4R7KSP3"/>
<keyword evidence="1" id="KW-0479">Metal-binding</keyword>
<dbReference type="InterPro" id="IPR020542">
    <property type="entry name" value="Asp_carbamoyltrfase_reg_C"/>
</dbReference>
<dbReference type="RefSeq" id="WP_133627225.1">
    <property type="nucleotide sequence ID" value="NZ_SOAZ01000003.1"/>
</dbReference>
<dbReference type="InterPro" id="IPR036793">
    <property type="entry name" value="Asp_carbatrfase_reg_N_sf"/>
</dbReference>
<dbReference type="PANTHER" id="PTHR35805">
    <property type="entry name" value="ASPARTATE CARBAMOYLTRANSFERASE REGULATORY CHAIN"/>
    <property type="match status" value="1"/>
</dbReference>
<dbReference type="GO" id="GO:0009347">
    <property type="term" value="C:aspartate carbamoyltransferase complex"/>
    <property type="evidence" value="ECO:0007669"/>
    <property type="project" value="InterPro"/>
</dbReference>
<dbReference type="Gene3D" id="3.30.70.140">
    <property type="entry name" value="Aspartate carbamoyltransferase regulatory subunit, N-terminal domain"/>
    <property type="match status" value="1"/>
</dbReference>
<dbReference type="SUPFAM" id="SSF57825">
    <property type="entry name" value="Aspartate carbamoyltransferase, Regulatory-chain, C-terminal domain"/>
    <property type="match status" value="1"/>
</dbReference>
<dbReference type="NCBIfam" id="NF002063">
    <property type="entry name" value="PRK00893.1-3"/>
    <property type="match status" value="1"/>
</dbReference>
<dbReference type="Proteomes" id="UP000295325">
    <property type="component" value="Unassembled WGS sequence"/>
</dbReference>
<name>A0A4R7KSP3_9CLOT</name>
<dbReference type="GO" id="GO:0006207">
    <property type="term" value="P:'de novo' pyrimidine nucleobase biosynthetic process"/>
    <property type="evidence" value="ECO:0007669"/>
    <property type="project" value="InterPro"/>
</dbReference>
<dbReference type="Pfam" id="PF01948">
    <property type="entry name" value="PyrI"/>
    <property type="match status" value="1"/>
</dbReference>
<keyword evidence="6" id="KW-0808">Transferase</keyword>
<evidence type="ECO:0000313" key="7">
    <source>
        <dbReference type="Proteomes" id="UP000295325"/>
    </source>
</evidence>
<dbReference type="InterPro" id="IPR036792">
    <property type="entry name" value="Asp_carbatrfase_reg_C_sf"/>
</dbReference>
<evidence type="ECO:0000256" key="3">
    <source>
        <dbReference type="ARBA" id="ARBA00022975"/>
    </source>
</evidence>
<evidence type="ECO:0000256" key="1">
    <source>
        <dbReference type="ARBA" id="ARBA00022723"/>
    </source>
</evidence>
<keyword evidence="3" id="KW-0665">Pyrimidine biosynthesis</keyword>
<feature type="domain" description="Aspartate carbamoyltransferase regulatory subunit N-terminal" evidence="4">
    <location>
        <begin position="2"/>
        <end position="88"/>
    </location>
</feature>
<proteinExistence type="predicted"/>
<protein>
    <submittedName>
        <fullName evidence="6">Aspartate carbamoyltransferase regulatory subunit</fullName>
    </submittedName>
</protein>
<feature type="domain" description="Aspartate carbamoyltransferase regulatory subunit C-terminal" evidence="5">
    <location>
        <begin position="95"/>
        <end position="143"/>
    </location>
</feature>
<dbReference type="InterPro" id="IPR002801">
    <property type="entry name" value="Asp_carbamoylTrfase_reg"/>
</dbReference>
<evidence type="ECO:0000259" key="4">
    <source>
        <dbReference type="Pfam" id="PF01948"/>
    </source>
</evidence>
<keyword evidence="2" id="KW-0862">Zinc</keyword>
<evidence type="ECO:0000259" key="5">
    <source>
        <dbReference type="Pfam" id="PF02748"/>
    </source>
</evidence>
<sequence>MLTINSIKKGIVIDHIKAGTGIKIFNYLALNKADFSVALIINASSSKMGKKDMIKIENAIDVDITALGLIDPNITINIIKDENIVEKIYPKLPEKVEDIITCKNPRCITSMENYIPHEFYLVDESKGEYRCRYCDEIYRLTEI</sequence>
<dbReference type="Gene3D" id="2.30.30.20">
    <property type="entry name" value="Aspartate carbamoyltransferase regulatory subunit, C-terminal domain"/>
    <property type="match status" value="1"/>
</dbReference>
<evidence type="ECO:0000256" key="2">
    <source>
        <dbReference type="ARBA" id="ARBA00022833"/>
    </source>
</evidence>
<dbReference type="InterPro" id="IPR020545">
    <property type="entry name" value="Asp_carbamoyltransf_reg_N"/>
</dbReference>
<dbReference type="GO" id="GO:0046872">
    <property type="term" value="F:metal ion binding"/>
    <property type="evidence" value="ECO:0007669"/>
    <property type="project" value="UniProtKB-KW"/>
</dbReference>
<gene>
    <name evidence="6" type="ORF">EDD71_103102</name>
</gene>
<dbReference type="PANTHER" id="PTHR35805:SF1">
    <property type="entry name" value="ASPARTATE CARBAMOYLTRANSFERASE REGULATORY CHAIN"/>
    <property type="match status" value="1"/>
</dbReference>
<keyword evidence="7" id="KW-1185">Reference proteome</keyword>
<dbReference type="Pfam" id="PF02748">
    <property type="entry name" value="PyrI_C"/>
    <property type="match status" value="1"/>
</dbReference>
<dbReference type="GO" id="GO:0006221">
    <property type="term" value="P:pyrimidine nucleotide biosynthetic process"/>
    <property type="evidence" value="ECO:0007669"/>
    <property type="project" value="UniProtKB-KW"/>
</dbReference>
<comment type="caution">
    <text evidence="6">The sequence shown here is derived from an EMBL/GenBank/DDBJ whole genome shotgun (WGS) entry which is preliminary data.</text>
</comment>
<reference evidence="6 7" key="1">
    <citation type="submission" date="2019-03" db="EMBL/GenBank/DDBJ databases">
        <title>Genomic Encyclopedia of Type Strains, Phase IV (KMG-IV): sequencing the most valuable type-strain genomes for metagenomic binning, comparative biology and taxonomic classification.</title>
        <authorList>
            <person name="Goeker M."/>
        </authorList>
    </citation>
    <scope>NUCLEOTIDE SEQUENCE [LARGE SCALE GENOMIC DNA]</scope>
    <source>
        <strain evidence="6 7">DSM 24455</strain>
    </source>
</reference>
<organism evidence="6 7">
    <name type="scientific">Fonticella tunisiensis</name>
    <dbReference type="NCBI Taxonomy" id="1096341"/>
    <lineage>
        <taxon>Bacteria</taxon>
        <taxon>Bacillati</taxon>
        <taxon>Bacillota</taxon>
        <taxon>Clostridia</taxon>
        <taxon>Eubacteriales</taxon>
        <taxon>Clostridiaceae</taxon>
        <taxon>Fonticella</taxon>
    </lineage>
</organism>
<dbReference type="EMBL" id="SOAZ01000003">
    <property type="protein sequence ID" value="TDT62826.1"/>
    <property type="molecule type" value="Genomic_DNA"/>
</dbReference>
<evidence type="ECO:0000313" key="6">
    <source>
        <dbReference type="EMBL" id="TDT62826.1"/>
    </source>
</evidence>
<dbReference type="OrthoDB" id="5599321at2"/>
<dbReference type="SUPFAM" id="SSF54893">
    <property type="entry name" value="Aspartate carbamoyltransferase, Regulatory-chain, N-terminal domain"/>
    <property type="match status" value="1"/>
</dbReference>
<accession>A0A4R7KSP3</accession>